<gene>
    <name evidence="1" type="ORF">GCM10022277_44380</name>
</gene>
<dbReference type="Proteomes" id="UP001501565">
    <property type="component" value="Unassembled WGS sequence"/>
</dbReference>
<accession>A0ABP7NFE3</accession>
<sequence>MKSDLTRLANQRRPQQTKSQVLKVMSWVLCGLFAPITFADSDEHYVIDDDHLTQSRWASSVSEASLPGSFAKFYETTLPNFFGSGDPDKDPSISISIQHMDETHPALSDDEKQQIIKPFEGDPLDRKAIVIEVPFN</sequence>
<evidence type="ECO:0000313" key="2">
    <source>
        <dbReference type="Proteomes" id="UP001501565"/>
    </source>
</evidence>
<proteinExistence type="predicted"/>
<dbReference type="RefSeq" id="WP_344800863.1">
    <property type="nucleotide sequence ID" value="NZ_BAABBN010000017.1"/>
</dbReference>
<name>A0ABP7NFE3_9GAMM</name>
<keyword evidence="2" id="KW-1185">Reference proteome</keyword>
<dbReference type="EMBL" id="BAABBN010000017">
    <property type="protein sequence ID" value="GAA3943693.1"/>
    <property type="molecule type" value="Genomic_DNA"/>
</dbReference>
<comment type="caution">
    <text evidence="1">The sequence shown here is derived from an EMBL/GenBank/DDBJ whole genome shotgun (WGS) entry which is preliminary data.</text>
</comment>
<reference evidence="2" key="1">
    <citation type="journal article" date="2019" name="Int. J. Syst. Evol. Microbiol.">
        <title>The Global Catalogue of Microorganisms (GCM) 10K type strain sequencing project: providing services to taxonomists for standard genome sequencing and annotation.</title>
        <authorList>
            <consortium name="The Broad Institute Genomics Platform"/>
            <consortium name="The Broad Institute Genome Sequencing Center for Infectious Disease"/>
            <person name="Wu L."/>
            <person name="Ma J."/>
        </authorList>
    </citation>
    <scope>NUCLEOTIDE SEQUENCE [LARGE SCALE GENOMIC DNA]</scope>
    <source>
        <strain evidence="2">JCM 17551</strain>
    </source>
</reference>
<evidence type="ECO:0000313" key="1">
    <source>
        <dbReference type="EMBL" id="GAA3943693.1"/>
    </source>
</evidence>
<protein>
    <submittedName>
        <fullName evidence="1">Uncharacterized protein</fullName>
    </submittedName>
</protein>
<organism evidence="1 2">
    <name type="scientific">Litoribacillus peritrichatus</name>
    <dbReference type="NCBI Taxonomy" id="718191"/>
    <lineage>
        <taxon>Bacteria</taxon>
        <taxon>Pseudomonadati</taxon>
        <taxon>Pseudomonadota</taxon>
        <taxon>Gammaproteobacteria</taxon>
        <taxon>Oceanospirillales</taxon>
        <taxon>Oceanospirillaceae</taxon>
        <taxon>Litoribacillus</taxon>
    </lineage>
</organism>